<sequence length="70" mass="7827">MSDAFDIAQEITRPTEDVKVAIDARSVPRIADEAEKETWSGSDHEPTVPRRKILAVVSHVHADGKHEHGW</sequence>
<gene>
    <name evidence="1" type="ORF">OH76DRAFT_1400223</name>
</gene>
<keyword evidence="2" id="KW-1185">Reference proteome</keyword>
<proteinExistence type="predicted"/>
<reference evidence="1 2" key="1">
    <citation type="journal article" date="2018" name="Biotechnol. Biofuels">
        <title>Integrative visual omics of the white-rot fungus Polyporus brumalis exposes the biotechnological potential of its oxidative enzymes for delignifying raw plant biomass.</title>
        <authorList>
            <person name="Miyauchi S."/>
            <person name="Rancon A."/>
            <person name="Drula E."/>
            <person name="Hage H."/>
            <person name="Chaduli D."/>
            <person name="Favel A."/>
            <person name="Grisel S."/>
            <person name="Henrissat B."/>
            <person name="Herpoel-Gimbert I."/>
            <person name="Ruiz-Duenas F.J."/>
            <person name="Chevret D."/>
            <person name="Hainaut M."/>
            <person name="Lin J."/>
            <person name="Wang M."/>
            <person name="Pangilinan J."/>
            <person name="Lipzen A."/>
            <person name="Lesage-Meessen L."/>
            <person name="Navarro D."/>
            <person name="Riley R."/>
            <person name="Grigoriev I.V."/>
            <person name="Zhou S."/>
            <person name="Raouche S."/>
            <person name="Rosso M.N."/>
        </authorList>
    </citation>
    <scope>NUCLEOTIDE SEQUENCE [LARGE SCALE GENOMIC DNA]</scope>
    <source>
        <strain evidence="1 2">BRFM 1820</strain>
    </source>
</reference>
<dbReference type="Proteomes" id="UP000256964">
    <property type="component" value="Unassembled WGS sequence"/>
</dbReference>
<evidence type="ECO:0000313" key="1">
    <source>
        <dbReference type="EMBL" id="RDX52426.1"/>
    </source>
</evidence>
<evidence type="ECO:0000313" key="2">
    <source>
        <dbReference type="Proteomes" id="UP000256964"/>
    </source>
</evidence>
<accession>A0A371DIT2</accession>
<dbReference type="EMBL" id="KZ857390">
    <property type="protein sequence ID" value="RDX52426.1"/>
    <property type="molecule type" value="Genomic_DNA"/>
</dbReference>
<organism evidence="1 2">
    <name type="scientific">Lentinus brumalis</name>
    <dbReference type="NCBI Taxonomy" id="2498619"/>
    <lineage>
        <taxon>Eukaryota</taxon>
        <taxon>Fungi</taxon>
        <taxon>Dikarya</taxon>
        <taxon>Basidiomycota</taxon>
        <taxon>Agaricomycotina</taxon>
        <taxon>Agaricomycetes</taxon>
        <taxon>Polyporales</taxon>
        <taxon>Polyporaceae</taxon>
        <taxon>Lentinus</taxon>
    </lineage>
</organism>
<name>A0A371DIT2_9APHY</name>
<dbReference type="AlphaFoldDB" id="A0A371DIT2"/>
<protein>
    <submittedName>
        <fullName evidence="1">Uncharacterized protein</fullName>
    </submittedName>
</protein>
<dbReference type="OrthoDB" id="2750353at2759"/>